<dbReference type="SMART" id="SM00220">
    <property type="entry name" value="S_TKc"/>
    <property type="match status" value="3"/>
</dbReference>
<dbReference type="SUPFAM" id="SSF56112">
    <property type="entry name" value="Protein kinase-like (PK-like)"/>
    <property type="match status" value="3"/>
</dbReference>
<dbReference type="InterPro" id="IPR000719">
    <property type="entry name" value="Prot_kinase_dom"/>
</dbReference>
<dbReference type="EMBL" id="CM014094">
    <property type="protein sequence ID" value="TKS85360.1"/>
    <property type="molecule type" value="Genomic_DNA"/>
</dbReference>
<gene>
    <name evidence="11" type="ORF">D9C73_019982</name>
</gene>
<keyword evidence="4 7" id="KW-0067">ATP-binding</keyword>
<evidence type="ECO:0000256" key="1">
    <source>
        <dbReference type="ARBA" id="ARBA00022679"/>
    </source>
</evidence>
<dbReference type="PANTHER" id="PTHR11042:SF166">
    <property type="entry name" value="EUKARYOTIC TRANSLATION INITIATION FACTOR 2-ALPHA KINASE 3"/>
    <property type="match status" value="1"/>
</dbReference>
<accession>A0A4U5VCS1</accession>
<comment type="similarity">
    <text evidence="5">Belongs to the protein kinase superfamily. Ser/Thr protein kinase family. GCN2 subfamily.</text>
</comment>
<dbReference type="Gene3D" id="3.30.160.20">
    <property type="match status" value="6"/>
</dbReference>
<organism evidence="11 12">
    <name type="scientific">Collichthys lucidus</name>
    <name type="common">Big head croaker</name>
    <name type="synonym">Sciaena lucida</name>
    <dbReference type="NCBI Taxonomy" id="240159"/>
    <lineage>
        <taxon>Eukaryota</taxon>
        <taxon>Metazoa</taxon>
        <taxon>Chordata</taxon>
        <taxon>Craniata</taxon>
        <taxon>Vertebrata</taxon>
        <taxon>Euteleostomi</taxon>
        <taxon>Actinopterygii</taxon>
        <taxon>Neopterygii</taxon>
        <taxon>Teleostei</taxon>
        <taxon>Neoteleostei</taxon>
        <taxon>Acanthomorphata</taxon>
        <taxon>Eupercaria</taxon>
        <taxon>Sciaenidae</taxon>
        <taxon>Collichthys</taxon>
    </lineage>
</organism>
<dbReference type="GO" id="GO:0004694">
    <property type="term" value="F:eukaryotic translation initiation factor 2alpha kinase activity"/>
    <property type="evidence" value="ECO:0007669"/>
    <property type="project" value="TreeGrafter"/>
</dbReference>
<dbReference type="Gene3D" id="3.30.200.20">
    <property type="entry name" value="Phosphorylase Kinase, domain 1"/>
    <property type="match status" value="3"/>
</dbReference>
<feature type="binding site" evidence="7">
    <location>
        <position position="347"/>
    </location>
    <ligand>
        <name>ATP</name>
        <dbReference type="ChEBI" id="CHEBI:30616"/>
    </ligand>
</feature>
<feature type="binding site" evidence="7">
    <location>
        <position position="1283"/>
    </location>
    <ligand>
        <name>ATP</name>
        <dbReference type="ChEBI" id="CHEBI:30616"/>
    </ligand>
</feature>
<dbReference type="GO" id="GO:0005524">
    <property type="term" value="F:ATP binding"/>
    <property type="evidence" value="ECO:0007669"/>
    <property type="project" value="UniProtKB-UniRule"/>
</dbReference>
<dbReference type="InterPro" id="IPR050339">
    <property type="entry name" value="CC_SR_Kinase"/>
</dbReference>
<feature type="domain" description="DRBM" evidence="10">
    <location>
        <begin position="993"/>
        <end position="1060"/>
    </location>
</feature>
<feature type="domain" description="DRBM" evidence="10">
    <location>
        <begin position="607"/>
        <end position="672"/>
    </location>
</feature>
<evidence type="ECO:0000256" key="2">
    <source>
        <dbReference type="ARBA" id="ARBA00022741"/>
    </source>
</evidence>
<feature type="binding site" evidence="7">
    <location>
        <position position="775"/>
    </location>
    <ligand>
        <name>ATP</name>
        <dbReference type="ChEBI" id="CHEBI:30616"/>
    </ligand>
</feature>
<dbReference type="Pfam" id="PF00035">
    <property type="entry name" value="dsrm"/>
    <property type="match status" value="6"/>
</dbReference>
<name>A0A4U5VCS1_COLLU</name>
<sequence>METENYVVKLNEYAQKIGSAVKYEDVDCSGPDHLKTFTLRAVLNGKAYPDGVGKNKKEARQRAAENVLRTLLEESADSTSTKNGVEAPTTPACQTAITQTNFVCWLNEYGHKNRVNVRPVESTKLGPNNAAQCCSFVVGDKEYPAASGKTKREAKEEAAKLVFQEIYGSRTTETGEEKHISSSQPGPELIKNVSDICDKTKNLSIIASDEGFSEINFIGMVNNYCQKTKRTHDYVAEKRCGPAHNPQFFYKLVINDKPYPVGEGRNIKEAKQNAAQLAWSALQEQSDWDSKISGSAVLDDSSPARRSTPPSTLFTAEFDSIVFLGSGGFGYVFKAKQILLKKYFAIKIVRCKEKSLREVGALSDLNHINIVRYFTCWLEDSQYQCDSSAGSCSSSQSTGDSSMKYLYIQMELCDTKTLRVWIDEKNVQNVKKSLRDSKRREESLTIAKQIVNGVEYIHSKMLIHRDLKPANIMFGQGGEVRIGDFGLVTAENDDDAENLIERSVYKGTPSYMAPEQKSRKIYDRKVDIFALGLIYFELLWNLSTGHERKVNHVIRSMLCVKPEDRPEASNLKLELEDCSCKLMMLKDLRRETFCSLRQLSFIMDTTNCLVELREYAMRTRSELRYDDLGPGHNKTFTQRAVLNGKVYPDGVGKNKKEAKRNAAKNAIKCLLENEHGDAVDLVSVRSTVSQDGTTATSVESPTQESLVPSSQIAVSSVPPKVQMSVSPEDDASTKLSAPNSLFTSDFDIMECLGSGAFGCVYKVNNKLLKKHYAVKIVRCGKNSLREVGTLSDLLHHNIIRYYTFWMEDTGHQWNISADSCSSSSKSNNPSAKYLYIQMELCDTKTLKVWIDEKNTQSLQDSKRREESLKIAQQIVGGVEYIHSQKHVHRDLKPENILFGLDGQVKIGDFGLVTSDYDNDDSALMERTGDRGTTTYMAPEQKTETYDRKVDIFALGLIYFELLWKLSTGHERGVTENAAEVSTAPIHQNVTQTNYVSWLNEYGQRNGMNIRAVESTRPGPNSTIQCCSFVVGDTEYPIVTGKTKKEAKEEAAKLVYDMIVGSKSTETAGETYNQTFTQQNEELNPNASDICNTTRGLSANSDSSFTGVNYIGFINNYCQERNLRPTYIEERRCGPPHLPQFFYKLKINKMEYPEGEGKNAKEAKQDAARLAWVILQMDDEVFMRTAESEDSTTPMSVESSSESHESLSQNMPMSISYPEIADSSNPSLAQDAVQRKTIGNSKNETHALSRFTSDFDNIECLGSGTFGCVHKVKDKLLEKHFAVKIIYCDEIKKSLREAKTLSDLLHRNIIRYYTSWMEDTGCQCEISADSCSSSFERAYNPSAKYLYIQMELCDTTTLKVWIDEKNTQPLEDSERGEESLKIARQIVSGVEYIHSKKQIHRDLKPANILFGLGEDAVVKIGDFGLVTRDDDAFMDRTASTGTPTYMAPEQRTKTYDRKVDIFALGLIYLELLWKVSSGHERARKRIIASMLCQQPEGRPEASTLEAELEEIFKMQRMPQGNVTI</sequence>
<dbReference type="PROSITE" id="PS00108">
    <property type="entry name" value="PROTEIN_KINASE_ST"/>
    <property type="match status" value="1"/>
</dbReference>
<protein>
    <submittedName>
        <fullName evidence="11">Interferon-induced, double-stranded RNA-activated protein kinase</fullName>
    </submittedName>
</protein>
<feature type="region of interest" description="Disordered" evidence="8">
    <location>
        <begin position="1185"/>
        <end position="1204"/>
    </location>
</feature>
<dbReference type="InterPro" id="IPR044452">
    <property type="entry name" value="EIF2AK2_DSRM_1"/>
</dbReference>
<dbReference type="GO" id="GO:0005737">
    <property type="term" value="C:cytoplasm"/>
    <property type="evidence" value="ECO:0007669"/>
    <property type="project" value="TreeGrafter"/>
</dbReference>
<proteinExistence type="inferred from homology"/>
<feature type="domain" description="DRBM" evidence="10">
    <location>
        <begin position="1108"/>
        <end position="1176"/>
    </location>
</feature>
<feature type="domain" description="DRBM" evidence="10">
    <location>
        <begin position="134"/>
        <end position="168"/>
    </location>
</feature>
<dbReference type="SUPFAM" id="SSF54768">
    <property type="entry name" value="dsRNA-binding domain-like"/>
    <property type="match status" value="6"/>
</dbReference>
<feature type="region of interest" description="Disordered" evidence="8">
    <location>
        <begin position="692"/>
        <end position="734"/>
    </location>
</feature>
<keyword evidence="1" id="KW-0808">Transferase</keyword>
<feature type="domain" description="DRBM" evidence="10">
    <location>
        <begin position="5"/>
        <end position="73"/>
    </location>
</feature>
<reference evidence="11 12" key="1">
    <citation type="submission" date="2019-01" db="EMBL/GenBank/DDBJ databases">
        <title>Genome Assembly of Collichthys lucidus.</title>
        <authorList>
            <person name="Cai M."/>
            <person name="Xiao S."/>
        </authorList>
    </citation>
    <scope>NUCLEOTIDE SEQUENCE [LARGE SCALE GENOMIC DNA]</scope>
    <source>
        <strain evidence="11">JT15FE1705JMU</strain>
        <tissue evidence="11">Muscle</tissue>
    </source>
</reference>
<dbReference type="PANTHER" id="PTHR11042">
    <property type="entry name" value="EUKARYOTIC TRANSLATION INITIATION FACTOR 2-ALPHA KINASE EIF2-ALPHA KINASE -RELATED"/>
    <property type="match status" value="1"/>
</dbReference>
<evidence type="ECO:0000256" key="6">
    <source>
        <dbReference type="PROSITE-ProRule" id="PRU00266"/>
    </source>
</evidence>
<keyword evidence="6" id="KW-0694">RNA-binding</keyword>
<feature type="compositionally biased region" description="Polar residues" evidence="8">
    <location>
        <begin position="692"/>
        <end position="714"/>
    </location>
</feature>
<dbReference type="InterPro" id="IPR011009">
    <property type="entry name" value="Kinase-like_dom_sf"/>
</dbReference>
<keyword evidence="2 7" id="KW-0547">Nucleotide-binding</keyword>
<dbReference type="STRING" id="240159.A0A4U5VCS1"/>
<feature type="domain" description="Protein kinase" evidence="9">
    <location>
        <begin position="746"/>
        <end position="1076"/>
    </location>
</feature>
<evidence type="ECO:0000256" key="4">
    <source>
        <dbReference type="ARBA" id="ARBA00022840"/>
    </source>
</evidence>
<evidence type="ECO:0000256" key="8">
    <source>
        <dbReference type="SAM" id="MobiDB-lite"/>
    </source>
</evidence>
<dbReference type="PROSITE" id="PS50011">
    <property type="entry name" value="PROTEIN_KINASE_DOM"/>
    <property type="match status" value="3"/>
</dbReference>
<feature type="domain" description="DRBM" evidence="10">
    <location>
        <begin position="216"/>
        <end position="284"/>
    </location>
</feature>
<evidence type="ECO:0000256" key="3">
    <source>
        <dbReference type="ARBA" id="ARBA00022777"/>
    </source>
</evidence>
<dbReference type="SMART" id="SM00358">
    <property type="entry name" value="DSRM"/>
    <property type="match status" value="6"/>
</dbReference>
<evidence type="ECO:0000256" key="5">
    <source>
        <dbReference type="ARBA" id="ARBA00037982"/>
    </source>
</evidence>
<evidence type="ECO:0000259" key="9">
    <source>
        <dbReference type="PROSITE" id="PS50011"/>
    </source>
</evidence>
<feature type="domain" description="Protein kinase" evidence="9">
    <location>
        <begin position="1254"/>
        <end position="1523"/>
    </location>
</feature>
<dbReference type="InterPro" id="IPR014720">
    <property type="entry name" value="dsRBD_dom"/>
</dbReference>
<dbReference type="Proteomes" id="UP000298787">
    <property type="component" value="Chromosome 17"/>
</dbReference>
<evidence type="ECO:0000313" key="12">
    <source>
        <dbReference type="Proteomes" id="UP000298787"/>
    </source>
</evidence>
<dbReference type="Gene3D" id="1.10.510.10">
    <property type="entry name" value="Transferase(Phosphotransferase) domain 1"/>
    <property type="match status" value="3"/>
</dbReference>
<dbReference type="InterPro" id="IPR017441">
    <property type="entry name" value="Protein_kinase_ATP_BS"/>
</dbReference>
<dbReference type="Pfam" id="PF00069">
    <property type="entry name" value="Pkinase"/>
    <property type="match status" value="3"/>
</dbReference>
<feature type="domain" description="Protein kinase" evidence="9">
    <location>
        <begin position="318"/>
        <end position="602"/>
    </location>
</feature>
<dbReference type="GO" id="GO:0005634">
    <property type="term" value="C:nucleus"/>
    <property type="evidence" value="ECO:0007669"/>
    <property type="project" value="TreeGrafter"/>
</dbReference>
<keyword evidence="3 11" id="KW-0418">Kinase</keyword>
<evidence type="ECO:0000256" key="7">
    <source>
        <dbReference type="PROSITE-ProRule" id="PRU10141"/>
    </source>
</evidence>
<dbReference type="PROSITE" id="PS00107">
    <property type="entry name" value="PROTEIN_KINASE_ATP"/>
    <property type="match status" value="3"/>
</dbReference>
<dbReference type="PROSITE" id="PS50137">
    <property type="entry name" value="DS_RBD"/>
    <property type="match status" value="6"/>
</dbReference>
<dbReference type="GO" id="GO:0003725">
    <property type="term" value="F:double-stranded RNA binding"/>
    <property type="evidence" value="ECO:0007669"/>
    <property type="project" value="InterPro"/>
</dbReference>
<dbReference type="CDD" id="cd19903">
    <property type="entry name" value="DSRM_EIF2AK2_rpt1"/>
    <property type="match status" value="2"/>
</dbReference>
<dbReference type="InterPro" id="IPR008271">
    <property type="entry name" value="Ser/Thr_kinase_AS"/>
</dbReference>
<evidence type="ECO:0000259" key="10">
    <source>
        <dbReference type="PROSITE" id="PS50137"/>
    </source>
</evidence>
<evidence type="ECO:0000313" key="11">
    <source>
        <dbReference type="EMBL" id="TKS85360.1"/>
    </source>
</evidence>
<keyword evidence="12" id="KW-1185">Reference proteome</keyword>